<proteinExistence type="predicted"/>
<gene>
    <name evidence="2" type="primary">A09g508780.1_BraROA</name>
    <name evidence="2" type="ORF">IGI04_035869</name>
</gene>
<dbReference type="PANTHER" id="PTHR33067:SF31">
    <property type="entry name" value="RNA-DIRECTED DNA POLYMERASE"/>
    <property type="match status" value="1"/>
</dbReference>
<dbReference type="EMBL" id="JADBGQ010000008">
    <property type="protein sequence ID" value="KAG5384399.1"/>
    <property type="molecule type" value="Genomic_DNA"/>
</dbReference>
<name>A0ABQ7LCW6_BRACM</name>
<dbReference type="Proteomes" id="UP000823674">
    <property type="component" value="Chromosome A09"/>
</dbReference>
<reference evidence="2 3" key="1">
    <citation type="submission" date="2021-03" db="EMBL/GenBank/DDBJ databases">
        <authorList>
            <person name="King G.J."/>
            <person name="Bancroft I."/>
            <person name="Baten A."/>
            <person name="Bloomfield J."/>
            <person name="Borpatragohain P."/>
            <person name="He Z."/>
            <person name="Irish N."/>
            <person name="Irwin J."/>
            <person name="Liu K."/>
            <person name="Mauleon R.P."/>
            <person name="Moore J."/>
            <person name="Morris R."/>
            <person name="Ostergaard L."/>
            <person name="Wang B."/>
            <person name="Wells R."/>
        </authorList>
    </citation>
    <scope>NUCLEOTIDE SEQUENCE [LARGE SCALE GENOMIC DNA]</scope>
    <source>
        <strain evidence="2">R-o-18</strain>
        <tissue evidence="2">Leaf</tissue>
    </source>
</reference>
<feature type="region of interest" description="Disordered" evidence="1">
    <location>
        <begin position="28"/>
        <end position="49"/>
    </location>
</feature>
<feature type="region of interest" description="Disordered" evidence="1">
    <location>
        <begin position="125"/>
        <end position="151"/>
    </location>
</feature>
<comment type="caution">
    <text evidence="2">The sequence shown here is derived from an EMBL/GenBank/DDBJ whole genome shotgun (WGS) entry which is preliminary data.</text>
</comment>
<organism evidence="2 3">
    <name type="scientific">Brassica rapa subsp. trilocularis</name>
    <dbReference type="NCBI Taxonomy" id="1813537"/>
    <lineage>
        <taxon>Eukaryota</taxon>
        <taxon>Viridiplantae</taxon>
        <taxon>Streptophyta</taxon>
        <taxon>Embryophyta</taxon>
        <taxon>Tracheophyta</taxon>
        <taxon>Spermatophyta</taxon>
        <taxon>Magnoliopsida</taxon>
        <taxon>eudicotyledons</taxon>
        <taxon>Gunneridae</taxon>
        <taxon>Pentapetalae</taxon>
        <taxon>rosids</taxon>
        <taxon>malvids</taxon>
        <taxon>Brassicales</taxon>
        <taxon>Brassicaceae</taxon>
        <taxon>Brassiceae</taxon>
        <taxon>Brassica</taxon>
    </lineage>
</organism>
<dbReference type="PANTHER" id="PTHR33067">
    <property type="entry name" value="RNA-DIRECTED DNA POLYMERASE-RELATED"/>
    <property type="match status" value="1"/>
</dbReference>
<accession>A0ABQ7LCW6</accession>
<evidence type="ECO:0000256" key="1">
    <source>
        <dbReference type="SAM" id="MobiDB-lite"/>
    </source>
</evidence>
<evidence type="ECO:0000313" key="2">
    <source>
        <dbReference type="EMBL" id="KAG5384399.1"/>
    </source>
</evidence>
<sequence length="914" mass="104139">MVSIDITGCASIDCSSSRRPLHGQIQGIIQNRSTSSPGHRSTTPTKSTASCKAVRIMTHEELAAKHPHPPSPVYVNIDRHSDPTIDRQQETVIDRQPQAPINRRVPITYRVQMSKIDVARLNALKPKPKPSENIPETVRTPSDDGVDPMEVDRVPKGRILRKRKENMAKHLKMGANEKGKEKKLETEEDIRRMFCEAREKMRMTITLKKKSDPGQFAIPCMVKGIEFPHALCDTGASVSIQPRVMTDHLEVKIGNALVPIDFHVLDIKLNWNSSLLHGRAFLSTVGAVCNLQTNQLCLTLIDPNAHYDPIPVKKPHTTSRRINDPGIIAACHCGAEYETEYSASIETHTATSIDSVNQKSTDTPKEESVVSSQGEWENDYYIPSMATHTMHTEEYAEDYENERAIEQKATLDEEDRLLHHSSWKKKSPSIDRYGSSSIETQPHQPNHLRALTENAYFPLIDTNVDTTRDIDYSIGSWADNRYHESYAVETAYHDQGDDELNLGFTYEELLNMQRHDETDQNRAAAAWERTRFSHLIDRESRPSIDTNHSQSIDINNTTSIDIRPKQKTTEEKDEYGIYRDDQGYARDLDGRTIRVHNRDIRRLLERASRDDPSYICLPEHASSFTQTKLVPEIYTKDKINEMFYGVCGEHEKNKEAFQMKLDGIYYPLNDSLSWVTTCMEEMKQDIARILCATDVARPISIDNCLRTSIDSRLRTSIDNRIPASVDDNPPQPHSIKLDGRCDDIYFPMDLSISALTSKIETIQGELVEIQNYIAHRSEASPSIDRRNNKSTNIHQHISVDKASNRGRLVQKIRSDMSDTHNHGEEFSVDTYARLIRHQLNLESLGDRLQKIEDATTIMKDKWRRGDEAKRDFTDCLKEPKLTSNTKLDTTACLGAWYTYDQTLQTSLEGKALCR</sequence>
<feature type="compositionally biased region" description="Polar residues" evidence="1">
    <location>
        <begin position="352"/>
        <end position="361"/>
    </location>
</feature>
<evidence type="ECO:0000313" key="3">
    <source>
        <dbReference type="Proteomes" id="UP000823674"/>
    </source>
</evidence>
<evidence type="ECO:0008006" key="4">
    <source>
        <dbReference type="Google" id="ProtNLM"/>
    </source>
</evidence>
<feature type="region of interest" description="Disordered" evidence="1">
    <location>
        <begin position="352"/>
        <end position="373"/>
    </location>
</feature>
<protein>
    <recommendedName>
        <fullName evidence="4">Aspartic peptidase DDI1-type domain-containing protein</fullName>
    </recommendedName>
</protein>
<keyword evidence="3" id="KW-1185">Reference proteome</keyword>